<gene>
    <name evidence="4" type="ORF">GSOID_T00013988001</name>
</gene>
<name>E4Y1D9_OIKDI</name>
<comment type="similarity">
    <text evidence="1">Belongs to the SBNO family.</text>
</comment>
<dbReference type="InterPro" id="IPR026937">
    <property type="entry name" value="SBNO_Helicase_C_dom"/>
</dbReference>
<evidence type="ECO:0000313" key="5">
    <source>
        <dbReference type="Proteomes" id="UP000001307"/>
    </source>
</evidence>
<keyword evidence="2" id="KW-1133">Transmembrane helix</keyword>
<proteinExistence type="inferred from homology"/>
<keyword evidence="5" id="KW-1185">Reference proteome</keyword>
<keyword evidence="2" id="KW-0472">Membrane</keyword>
<dbReference type="EMBL" id="FN653607">
    <property type="protein sequence ID" value="CBY15683.1"/>
    <property type="molecule type" value="Genomic_DNA"/>
</dbReference>
<dbReference type="InParanoid" id="E4Y1D9"/>
<sequence length="376" mass="42892">MSGKKQYAIISDAASSGISLHCDRRCANQNRRVHLTLELPWSADKAVQQFGRTHRSNQVCPPKYCFLISELAGEQRFASIVARRLESMGALTHGDRRTAQKHGDLSRFNFDTNYGKKSLDLVLKSILGEERNPVNFPEFYHGNFVEDMKRALYEIGIFVWKDENKSRMRTDGDITVSKFLNRLLGISIACQQGLFHYFSETLDDIMTEARANGTLEEGVMDVGNANDKLEIAGQNTFTTSDDCTLKLVKINHYKGVEWVDALNQSRRLAGKFYVDETGKLPVMLYPKGDKFVCIRPNHSVVDVSFEMSHWQTQFKLKEEPVDPSSMAQIWRECYQETANKCIHEYTNVRIFLIFPPPGLTYYFIIISLTLAGKVTN</sequence>
<protein>
    <recommendedName>
        <fullName evidence="3">Strawberry notch helicase C domain-containing protein</fullName>
    </recommendedName>
</protein>
<keyword evidence="2" id="KW-0812">Transmembrane</keyword>
<dbReference type="SUPFAM" id="SSF52540">
    <property type="entry name" value="P-loop containing nucleoside triphosphate hydrolases"/>
    <property type="match status" value="1"/>
</dbReference>
<feature type="transmembrane region" description="Helical" evidence="2">
    <location>
        <begin position="350"/>
        <end position="371"/>
    </location>
</feature>
<dbReference type="InterPro" id="IPR026741">
    <property type="entry name" value="SNO"/>
</dbReference>
<evidence type="ECO:0000313" key="4">
    <source>
        <dbReference type="EMBL" id="CBY15683.1"/>
    </source>
</evidence>
<evidence type="ECO:0000256" key="1">
    <source>
        <dbReference type="ARBA" id="ARBA00006992"/>
    </source>
</evidence>
<evidence type="ECO:0000256" key="2">
    <source>
        <dbReference type="SAM" id="Phobius"/>
    </source>
</evidence>
<dbReference type="Proteomes" id="UP000001307">
    <property type="component" value="Unassembled WGS sequence"/>
</dbReference>
<organism evidence="4">
    <name type="scientific">Oikopleura dioica</name>
    <name type="common">Tunicate</name>
    <dbReference type="NCBI Taxonomy" id="34765"/>
    <lineage>
        <taxon>Eukaryota</taxon>
        <taxon>Metazoa</taxon>
        <taxon>Chordata</taxon>
        <taxon>Tunicata</taxon>
        <taxon>Appendicularia</taxon>
        <taxon>Copelata</taxon>
        <taxon>Oikopleuridae</taxon>
        <taxon>Oikopleura</taxon>
    </lineage>
</organism>
<accession>E4Y1D9</accession>
<reference evidence="4" key="1">
    <citation type="journal article" date="2010" name="Science">
        <title>Plasticity of animal genome architecture unmasked by rapid evolution of a pelagic tunicate.</title>
        <authorList>
            <person name="Denoeud F."/>
            <person name="Henriet S."/>
            <person name="Mungpakdee S."/>
            <person name="Aury J.M."/>
            <person name="Da Silva C."/>
            <person name="Brinkmann H."/>
            <person name="Mikhaleva J."/>
            <person name="Olsen L.C."/>
            <person name="Jubin C."/>
            <person name="Canestro C."/>
            <person name="Bouquet J.M."/>
            <person name="Danks G."/>
            <person name="Poulain J."/>
            <person name="Campsteijn C."/>
            <person name="Adamski M."/>
            <person name="Cross I."/>
            <person name="Yadetie F."/>
            <person name="Muffato M."/>
            <person name="Louis A."/>
            <person name="Butcher S."/>
            <person name="Tsagkogeorga G."/>
            <person name="Konrad A."/>
            <person name="Singh S."/>
            <person name="Jensen M.F."/>
            <person name="Cong E.H."/>
            <person name="Eikeseth-Otteraa H."/>
            <person name="Noel B."/>
            <person name="Anthouard V."/>
            <person name="Porcel B.M."/>
            <person name="Kachouri-Lafond R."/>
            <person name="Nishino A."/>
            <person name="Ugolini M."/>
            <person name="Chourrout P."/>
            <person name="Nishida H."/>
            <person name="Aasland R."/>
            <person name="Huzurbazar S."/>
            <person name="Westhof E."/>
            <person name="Delsuc F."/>
            <person name="Lehrach H."/>
            <person name="Reinhardt R."/>
            <person name="Weissenbach J."/>
            <person name="Roy S.W."/>
            <person name="Artiguenave F."/>
            <person name="Postlethwait J.H."/>
            <person name="Manak J.R."/>
            <person name="Thompson E.M."/>
            <person name="Jaillon O."/>
            <person name="Du Pasquier L."/>
            <person name="Boudinot P."/>
            <person name="Liberles D.A."/>
            <person name="Volff J.N."/>
            <person name="Philippe H."/>
            <person name="Lenhard B."/>
            <person name="Roest Crollius H."/>
            <person name="Wincker P."/>
            <person name="Chourrout D."/>
        </authorList>
    </citation>
    <scope>NUCLEOTIDE SEQUENCE [LARGE SCALE GENOMIC DNA]</scope>
</reference>
<dbReference type="Pfam" id="PF13871">
    <property type="entry name" value="Helicase_C_4"/>
    <property type="match status" value="1"/>
</dbReference>
<dbReference type="OrthoDB" id="421838at2759"/>
<dbReference type="InterPro" id="IPR027417">
    <property type="entry name" value="P-loop_NTPase"/>
</dbReference>
<evidence type="ECO:0000259" key="3">
    <source>
        <dbReference type="Pfam" id="PF13871"/>
    </source>
</evidence>
<feature type="domain" description="Strawberry notch helicase C" evidence="3">
    <location>
        <begin position="1"/>
        <end position="221"/>
    </location>
</feature>
<dbReference type="GO" id="GO:0042393">
    <property type="term" value="F:histone binding"/>
    <property type="evidence" value="ECO:0007669"/>
    <property type="project" value="TreeGrafter"/>
</dbReference>
<dbReference type="AlphaFoldDB" id="E4Y1D9"/>
<dbReference type="PANTHER" id="PTHR12706">
    <property type="entry name" value="STRAWBERRY NOTCH-RELATED"/>
    <property type="match status" value="1"/>
</dbReference>
<dbReference type="PANTHER" id="PTHR12706:SF30">
    <property type="entry name" value="PROTEIN STRAWBERRY NOTCH-RELATED"/>
    <property type="match status" value="1"/>
</dbReference>
<dbReference type="GO" id="GO:0006355">
    <property type="term" value="P:regulation of DNA-templated transcription"/>
    <property type="evidence" value="ECO:0007669"/>
    <property type="project" value="InterPro"/>
</dbReference>
<dbReference type="GO" id="GO:0005634">
    <property type="term" value="C:nucleus"/>
    <property type="evidence" value="ECO:0007669"/>
    <property type="project" value="TreeGrafter"/>
</dbReference>
<dbReference type="GO" id="GO:0031490">
    <property type="term" value="F:chromatin DNA binding"/>
    <property type="evidence" value="ECO:0007669"/>
    <property type="project" value="TreeGrafter"/>
</dbReference>